<evidence type="ECO:0000256" key="3">
    <source>
        <dbReference type="ARBA" id="ARBA00022679"/>
    </source>
</evidence>
<evidence type="ECO:0000256" key="2">
    <source>
        <dbReference type="ARBA" id="ARBA00022603"/>
    </source>
</evidence>
<dbReference type="EMBL" id="NBIV01000139">
    <property type="protein sequence ID" value="PXF43053.1"/>
    <property type="molecule type" value="Genomic_DNA"/>
</dbReference>
<dbReference type="OrthoDB" id="74991at2759"/>
<comment type="similarity">
    <text evidence="6 7">Belongs to the class I-like SAM-binding methyltransferase superfamily. rRNA adenine N(6)-methyltransferase family.</text>
</comment>
<dbReference type="SMART" id="SM00650">
    <property type="entry name" value="rADc"/>
    <property type="match status" value="1"/>
</dbReference>
<dbReference type="Proteomes" id="UP000247409">
    <property type="component" value="Unassembled WGS sequence"/>
</dbReference>
<feature type="binding site" evidence="6">
    <location>
        <position position="101"/>
    </location>
    <ligand>
        <name>S-adenosyl-L-methionine</name>
        <dbReference type="ChEBI" id="CHEBI:59789"/>
    </ligand>
</feature>
<dbReference type="STRING" id="448386.A0A2V3ILX0"/>
<dbReference type="InterPro" id="IPR020596">
    <property type="entry name" value="rRNA_Ade_Mease_Trfase_CS"/>
</dbReference>
<dbReference type="InterPro" id="IPR020598">
    <property type="entry name" value="rRNA_Ade_methylase_Trfase_N"/>
</dbReference>
<feature type="binding site" evidence="6">
    <location>
        <position position="122"/>
    </location>
    <ligand>
        <name>S-adenosyl-L-methionine</name>
        <dbReference type="ChEBI" id="CHEBI:59789"/>
    </ligand>
</feature>
<dbReference type="PANTHER" id="PTHR11727">
    <property type="entry name" value="DIMETHYLADENOSINE TRANSFERASE"/>
    <property type="match status" value="1"/>
</dbReference>
<sequence length="340" mass="38511">MMKRARTAASPVSTIYTAFSLPSPLPSLRHSESPFRSLDNRTRCTLSASSYPSQSSPRSIHPKKSLSQNFLRDKNFVNRIVSAFRESTDNVEPVPTVVEVGPGLGALTDNLLQQYPRMHAIEIDQRAVQHLQVRHPHLNLHHADVLQTDWSHFSKQLNAPLAIIGNLPYNIVSQILFSLLEAPDKSVTTALVMMQKEVAQRVIAKPHSKSYGILSVVSQLYAKPKLLFSVPNTAFFPVPQVTSAMVRLDMEPHPNFDKSDLSTNRALRTVVRTAFNQRRKRLRNALKTISQGKQLPNGWDLKRAEELEPVEFLELTRFLFPDGMQESRDREGKALYSVWR</sequence>
<keyword evidence="4 6" id="KW-0949">S-adenosyl-L-methionine</keyword>
<dbReference type="GO" id="GO:0003723">
    <property type="term" value="F:RNA binding"/>
    <property type="evidence" value="ECO:0007669"/>
    <property type="project" value="UniProtKB-UniRule"/>
</dbReference>
<reference evidence="10 11" key="1">
    <citation type="journal article" date="2018" name="Mol. Biol. Evol.">
        <title>Analysis of the draft genome of the red seaweed Gracilariopsis chorda provides insights into genome size evolution in Rhodophyta.</title>
        <authorList>
            <person name="Lee J."/>
            <person name="Yang E.C."/>
            <person name="Graf L."/>
            <person name="Yang J.H."/>
            <person name="Qiu H."/>
            <person name="Zel Zion U."/>
            <person name="Chan C.X."/>
            <person name="Stephens T.G."/>
            <person name="Weber A.P.M."/>
            <person name="Boo G.H."/>
            <person name="Boo S.M."/>
            <person name="Kim K.M."/>
            <person name="Shin Y."/>
            <person name="Jung M."/>
            <person name="Lee S.J."/>
            <person name="Yim H.S."/>
            <person name="Lee J.H."/>
            <person name="Bhattacharya D."/>
            <person name="Yoon H.S."/>
        </authorList>
    </citation>
    <scope>NUCLEOTIDE SEQUENCE [LARGE SCALE GENOMIC DNA]</scope>
    <source>
        <strain evidence="10 11">SKKU-2015</strain>
        <tissue evidence="10">Whole body</tissue>
    </source>
</reference>
<feature type="domain" description="Ribosomal RNA adenine methylase transferase N-terminal" evidence="9">
    <location>
        <begin position="76"/>
        <end position="252"/>
    </location>
</feature>
<feature type="compositionally biased region" description="Low complexity" evidence="8">
    <location>
        <begin position="47"/>
        <end position="59"/>
    </location>
</feature>
<evidence type="ECO:0000313" key="11">
    <source>
        <dbReference type="Proteomes" id="UP000247409"/>
    </source>
</evidence>
<feature type="region of interest" description="Disordered" evidence="8">
    <location>
        <begin position="46"/>
        <end position="65"/>
    </location>
</feature>
<keyword evidence="5 6" id="KW-0694">RNA-binding</keyword>
<evidence type="ECO:0000256" key="8">
    <source>
        <dbReference type="SAM" id="MobiDB-lite"/>
    </source>
</evidence>
<dbReference type="Pfam" id="PF00398">
    <property type="entry name" value="RrnaAD"/>
    <property type="match status" value="1"/>
</dbReference>
<gene>
    <name evidence="10" type="ORF">BWQ96_07200</name>
</gene>
<evidence type="ECO:0000313" key="10">
    <source>
        <dbReference type="EMBL" id="PXF43053.1"/>
    </source>
</evidence>
<dbReference type="Gene3D" id="3.40.50.150">
    <property type="entry name" value="Vaccinia Virus protein VP39"/>
    <property type="match status" value="1"/>
</dbReference>
<dbReference type="InterPro" id="IPR001737">
    <property type="entry name" value="KsgA/Erm"/>
</dbReference>
<dbReference type="InterPro" id="IPR011530">
    <property type="entry name" value="rRNA_adenine_dimethylase"/>
</dbReference>
<feature type="binding site" evidence="6">
    <location>
        <position position="144"/>
    </location>
    <ligand>
        <name>S-adenosyl-L-methionine</name>
        <dbReference type="ChEBI" id="CHEBI:59789"/>
    </ligand>
</feature>
<proteinExistence type="inferred from homology"/>
<evidence type="ECO:0000256" key="4">
    <source>
        <dbReference type="ARBA" id="ARBA00022691"/>
    </source>
</evidence>
<feature type="binding site" evidence="6">
    <location>
        <position position="166"/>
    </location>
    <ligand>
        <name>S-adenosyl-L-methionine</name>
        <dbReference type="ChEBI" id="CHEBI:59789"/>
    </ligand>
</feature>
<accession>A0A2V3ILX0</accession>
<dbReference type="AlphaFoldDB" id="A0A2V3ILX0"/>
<dbReference type="PANTHER" id="PTHR11727:SF18">
    <property type="entry name" value="RRNA ADENINE N(6)-METHYLTRANSFERASE"/>
    <property type="match status" value="1"/>
</dbReference>
<keyword evidence="1 7" id="KW-0698">rRNA processing</keyword>
<dbReference type="GO" id="GO:0000179">
    <property type="term" value="F:rRNA (adenine-N6,N6-)-dimethyltransferase activity"/>
    <property type="evidence" value="ECO:0007669"/>
    <property type="project" value="UniProtKB-UniRule"/>
</dbReference>
<protein>
    <recommendedName>
        <fullName evidence="7">rRNA adenine N(6)-methyltransferase</fullName>
        <ecNumber evidence="7">2.1.1.-</ecNumber>
    </recommendedName>
</protein>
<dbReference type="PROSITE" id="PS51689">
    <property type="entry name" value="SAM_RNA_A_N6_MT"/>
    <property type="match status" value="1"/>
</dbReference>
<dbReference type="NCBIfam" id="TIGR00755">
    <property type="entry name" value="ksgA"/>
    <property type="match status" value="1"/>
</dbReference>
<feature type="binding site" evidence="6">
    <location>
        <position position="69"/>
    </location>
    <ligand>
        <name>S-adenosyl-L-methionine</name>
        <dbReference type="ChEBI" id="CHEBI:59789"/>
    </ligand>
</feature>
<evidence type="ECO:0000256" key="1">
    <source>
        <dbReference type="ARBA" id="ARBA00022552"/>
    </source>
</evidence>
<feature type="binding site" evidence="6">
    <location>
        <position position="71"/>
    </location>
    <ligand>
        <name>S-adenosyl-L-methionine</name>
        <dbReference type="ChEBI" id="CHEBI:59789"/>
    </ligand>
</feature>
<dbReference type="Gene3D" id="1.10.8.100">
    <property type="entry name" value="Ribosomal RNA adenine dimethylase-like, domain 2"/>
    <property type="match status" value="1"/>
</dbReference>
<name>A0A2V3ILX0_9FLOR</name>
<dbReference type="EC" id="2.1.1.-" evidence="7"/>
<keyword evidence="11" id="KW-1185">Reference proteome</keyword>
<organism evidence="10 11">
    <name type="scientific">Gracilariopsis chorda</name>
    <dbReference type="NCBI Taxonomy" id="448386"/>
    <lineage>
        <taxon>Eukaryota</taxon>
        <taxon>Rhodophyta</taxon>
        <taxon>Florideophyceae</taxon>
        <taxon>Rhodymeniophycidae</taxon>
        <taxon>Gracilariales</taxon>
        <taxon>Gracilariaceae</taxon>
        <taxon>Gracilariopsis</taxon>
    </lineage>
</organism>
<keyword evidence="2 6" id="KW-0489">Methyltransferase</keyword>
<evidence type="ECO:0000256" key="5">
    <source>
        <dbReference type="ARBA" id="ARBA00022884"/>
    </source>
</evidence>
<dbReference type="PROSITE" id="PS01131">
    <property type="entry name" value="RRNA_A_DIMETH"/>
    <property type="match status" value="1"/>
</dbReference>
<dbReference type="SUPFAM" id="SSF53335">
    <property type="entry name" value="S-adenosyl-L-methionine-dependent methyltransferases"/>
    <property type="match status" value="1"/>
</dbReference>
<comment type="caution">
    <text evidence="10">The sequence shown here is derived from an EMBL/GenBank/DDBJ whole genome shotgun (WGS) entry which is preliminary data.</text>
</comment>
<dbReference type="InterPro" id="IPR023165">
    <property type="entry name" value="rRNA_Ade_diMease-like_C"/>
</dbReference>
<dbReference type="InterPro" id="IPR029063">
    <property type="entry name" value="SAM-dependent_MTases_sf"/>
</dbReference>
<keyword evidence="3 6" id="KW-0808">Transferase</keyword>
<evidence type="ECO:0000259" key="9">
    <source>
        <dbReference type="SMART" id="SM00650"/>
    </source>
</evidence>
<evidence type="ECO:0000256" key="7">
    <source>
        <dbReference type="RuleBase" id="RU362106"/>
    </source>
</evidence>
<evidence type="ECO:0000256" key="6">
    <source>
        <dbReference type="PROSITE-ProRule" id="PRU01026"/>
    </source>
</evidence>
<dbReference type="HAMAP" id="MF_00607">
    <property type="entry name" value="16SrRNA_methyltr_A"/>
    <property type="match status" value="1"/>
</dbReference>